<comment type="caution">
    <text evidence="3">The sequence shown here is derived from an EMBL/GenBank/DDBJ whole genome shotgun (WGS) entry which is preliminary data.</text>
</comment>
<feature type="compositionally biased region" description="Low complexity" evidence="1">
    <location>
        <begin position="39"/>
        <end position="52"/>
    </location>
</feature>
<evidence type="ECO:0000313" key="4">
    <source>
        <dbReference type="Proteomes" id="UP000283634"/>
    </source>
</evidence>
<feature type="region of interest" description="Disordered" evidence="1">
    <location>
        <begin position="182"/>
        <end position="228"/>
    </location>
</feature>
<dbReference type="PANTHER" id="PTHR12210">
    <property type="entry name" value="DULLARD PROTEIN PHOSPHATASE"/>
    <property type="match status" value="1"/>
</dbReference>
<name>A0A3S5ISI0_TRYRA</name>
<dbReference type="AlphaFoldDB" id="A0A3S5ISI0"/>
<sequence>MHRSRGGVNDIRSRGGSARGSGRSGGRAWLPQYCQGHMPSSSLLQLSRPSQPGAASVDENPQEMLDPALTVSRQGEAGTQCFCAHHQHPRQFHYQQNHRVQVIPITSVHDGTNEISRVHTGLGVADSVHLKRHEVSSSGAYEASMGEHPHNTSPMERNVMFPPPLWSGPRSSLHGWSHFTRGRSTLPQQSRQSLQSSAPARFSGGRGARVLHSGQRTRKPKDGIRQKACSQSLGGLERAGGTRTVALDCRVTNLRRRQQTEQGTSSLRQRGGSSPKVELYSHQSPVYELGESRFSTPLCLETSETANPAASQPYRITHRHLCFSNYCQHYTPASSEASVSPDKVGATLIVTENSGSKDTTTVETAVWEQRQQGQGQYEQRESEKGSIDDLDSTSLPPARCAQVPSSDKSPLVHSPVSLSSKQLQRQPHQADTDRNDTGPNYLLPPRPECYSGCITCCLDLDNTLVYTFQWPPSWWDPENNPLHLEIEIDSSSARVKGSNFDRKISDDYRNVTSPSFLSSQSLDLDSGMDVTEPPSRDQVCPGISDCHYVCIRPHALEFVQFCLAKFEVVFFTSGTEEYARPIFDYLEPKRVAHRLYRHHCTEYREGMYRKDLSLLGRPLDSVILFDDRGPDASFQPRNVLFCEPFILEEVNDAYGLSTKDDELCGYMEFLEMLTNLQREVMLQAIAAYQEEVMKVTLVLLTDEVQTLEETSGVGADVGWKESS</sequence>
<dbReference type="PROSITE" id="PS50969">
    <property type="entry name" value="FCP1"/>
    <property type="match status" value="1"/>
</dbReference>
<accession>A0A3S5ISI0</accession>
<evidence type="ECO:0000313" key="3">
    <source>
        <dbReference type="EMBL" id="RNF11373.1"/>
    </source>
</evidence>
<feature type="compositionally biased region" description="Low complexity" evidence="1">
    <location>
        <begin position="368"/>
        <end position="377"/>
    </location>
</feature>
<feature type="domain" description="FCP1 homology" evidence="2">
    <location>
        <begin position="449"/>
        <end position="673"/>
    </location>
</feature>
<protein>
    <submittedName>
        <fullName evidence="3">Dullard-like phosphatase domain-containing protein</fullName>
    </submittedName>
</protein>
<keyword evidence="4" id="KW-1185">Reference proteome</keyword>
<feature type="region of interest" description="Disordered" evidence="1">
    <location>
        <begin position="1"/>
        <end position="60"/>
    </location>
</feature>
<dbReference type="SUPFAM" id="SSF56784">
    <property type="entry name" value="HAD-like"/>
    <property type="match status" value="1"/>
</dbReference>
<dbReference type="InterPro" id="IPR023214">
    <property type="entry name" value="HAD_sf"/>
</dbReference>
<dbReference type="EMBL" id="MKGL01000018">
    <property type="protein sequence ID" value="RNF11373.1"/>
    <property type="molecule type" value="Genomic_DNA"/>
</dbReference>
<dbReference type="Pfam" id="PF03031">
    <property type="entry name" value="NIF"/>
    <property type="match status" value="1"/>
</dbReference>
<dbReference type="CDD" id="cd07521">
    <property type="entry name" value="HAD_FCP1-like"/>
    <property type="match status" value="1"/>
</dbReference>
<dbReference type="InterPro" id="IPR036412">
    <property type="entry name" value="HAD-like_sf"/>
</dbReference>
<dbReference type="OMA" id="PYRITHR"/>
<dbReference type="SMART" id="SM00577">
    <property type="entry name" value="CPDc"/>
    <property type="match status" value="1"/>
</dbReference>
<dbReference type="InterPro" id="IPR004274">
    <property type="entry name" value="FCP1_dom"/>
</dbReference>
<feature type="region of interest" description="Disordered" evidence="1">
    <location>
        <begin position="256"/>
        <end position="278"/>
    </location>
</feature>
<gene>
    <name evidence="3" type="ORF">TraAM80_00990</name>
</gene>
<feature type="compositionally biased region" description="Low complexity" evidence="1">
    <location>
        <begin position="408"/>
        <end position="421"/>
    </location>
</feature>
<feature type="region of interest" description="Disordered" evidence="1">
    <location>
        <begin position="368"/>
        <end position="441"/>
    </location>
</feature>
<dbReference type="Gene3D" id="3.40.50.1000">
    <property type="entry name" value="HAD superfamily/HAD-like"/>
    <property type="match status" value="1"/>
</dbReference>
<evidence type="ECO:0000259" key="2">
    <source>
        <dbReference type="PROSITE" id="PS50969"/>
    </source>
</evidence>
<proteinExistence type="predicted"/>
<dbReference type="InterPro" id="IPR050365">
    <property type="entry name" value="TIM50"/>
</dbReference>
<dbReference type="OrthoDB" id="277011at2759"/>
<dbReference type="GeneID" id="40324923"/>
<feature type="compositionally biased region" description="Basic and acidic residues" evidence="1">
    <location>
        <begin position="378"/>
        <end position="387"/>
    </location>
</feature>
<feature type="compositionally biased region" description="Low complexity" evidence="1">
    <location>
        <begin position="186"/>
        <end position="201"/>
    </location>
</feature>
<dbReference type="RefSeq" id="XP_029242134.1">
    <property type="nucleotide sequence ID" value="XM_029378047.1"/>
</dbReference>
<organism evidence="3 4">
    <name type="scientific">Trypanosoma rangeli</name>
    <dbReference type="NCBI Taxonomy" id="5698"/>
    <lineage>
        <taxon>Eukaryota</taxon>
        <taxon>Discoba</taxon>
        <taxon>Euglenozoa</taxon>
        <taxon>Kinetoplastea</taxon>
        <taxon>Metakinetoplastina</taxon>
        <taxon>Trypanosomatida</taxon>
        <taxon>Trypanosomatidae</taxon>
        <taxon>Trypanosoma</taxon>
        <taxon>Herpetosoma</taxon>
    </lineage>
</organism>
<reference evidence="3 4" key="1">
    <citation type="journal article" date="2018" name="BMC Genomics">
        <title>Genomic comparison of Trypanosoma conorhini and Trypanosoma rangeli to Trypanosoma cruzi strains of high and low virulence.</title>
        <authorList>
            <person name="Bradwell K.R."/>
            <person name="Koparde V.N."/>
            <person name="Matveyev A.V."/>
            <person name="Serrano M.G."/>
            <person name="Alves J.M."/>
            <person name="Parikh H."/>
            <person name="Huang B."/>
            <person name="Lee V."/>
            <person name="Espinosa-Alvarez O."/>
            <person name="Ortiz P.A."/>
            <person name="Costa-Martins A.G."/>
            <person name="Teixeira M.M."/>
            <person name="Buck G.A."/>
        </authorList>
    </citation>
    <scope>NUCLEOTIDE SEQUENCE [LARGE SCALE GENOMIC DNA]</scope>
    <source>
        <strain evidence="3 4">AM80</strain>
    </source>
</reference>
<evidence type="ECO:0000256" key="1">
    <source>
        <dbReference type="SAM" id="MobiDB-lite"/>
    </source>
</evidence>
<feature type="compositionally biased region" description="Polar residues" evidence="1">
    <location>
        <begin position="260"/>
        <end position="272"/>
    </location>
</feature>
<dbReference type="Proteomes" id="UP000283634">
    <property type="component" value="Unassembled WGS sequence"/>
</dbReference>